<proteinExistence type="predicted"/>
<organism evidence="7 8">
    <name type="scientific">Chiloscyllium punctatum</name>
    <name type="common">Brownbanded bambooshark</name>
    <name type="synonym">Hemiscyllium punctatum</name>
    <dbReference type="NCBI Taxonomy" id="137246"/>
    <lineage>
        <taxon>Eukaryota</taxon>
        <taxon>Metazoa</taxon>
        <taxon>Chordata</taxon>
        <taxon>Craniata</taxon>
        <taxon>Vertebrata</taxon>
        <taxon>Chondrichthyes</taxon>
        <taxon>Elasmobranchii</taxon>
        <taxon>Galeomorphii</taxon>
        <taxon>Galeoidea</taxon>
        <taxon>Orectolobiformes</taxon>
        <taxon>Hemiscylliidae</taxon>
        <taxon>Chiloscyllium</taxon>
    </lineage>
</organism>
<evidence type="ECO:0000256" key="4">
    <source>
        <dbReference type="ARBA" id="ARBA00033254"/>
    </source>
</evidence>
<dbReference type="Pfam" id="PF09073">
    <property type="entry name" value="BUD22"/>
    <property type="match status" value="1"/>
</dbReference>
<evidence type="ECO:0000256" key="5">
    <source>
        <dbReference type="SAM" id="MobiDB-lite"/>
    </source>
</evidence>
<dbReference type="GO" id="GO:0005634">
    <property type="term" value="C:nucleus"/>
    <property type="evidence" value="ECO:0007669"/>
    <property type="project" value="TreeGrafter"/>
</dbReference>
<evidence type="ECO:0000259" key="6">
    <source>
        <dbReference type="Pfam" id="PF09073"/>
    </source>
</evidence>
<sequence>MRIGTGTQMICRVAPGCVPFPFTSSGPRSISFHELRAAFYFTSSCNMASVAVAAAEVEVEVAPVNVNNEVVKLRKDVKKARTLIIRKLTRKMVQLKAKKGAEDAILKNLRRAERLLEEIHIMKDLKPDYISKTALQRNLNFEMVCKKPKSTVAERAVARIASHPLVSRKIEAIKVAVTSFKEARQKVKRQRLCGTPHLQTESLKPTSPEESKLDEMNEIKEDDNASERIKNIASKPASATVKTSDTKALHNDTTSETPAPEITLTGQHSEESKPEGKIKAFTKSENTKAVEVNASDPDVSTAPGVSHHSDVSSEDEKYFDDSTEERYYNQTSSDDSGDDDFFIGKVKRISKKNQELDPTLETNTLKDDEEIMPNIMKKGKNDPMGCDGKNNNSPKTTFGSLFCNNLSDSKILKQKSNFQGNVRKKQSDVTQRKSQNKILPFRGRSSGRSNVVFPKPQQSLHPSWEASRRQKEQSKIIAFQGKKIKFDD</sequence>
<feature type="domain" description="Bud22" evidence="6">
    <location>
        <begin position="435"/>
        <end position="487"/>
    </location>
</feature>
<feature type="region of interest" description="Disordered" evidence="5">
    <location>
        <begin position="292"/>
        <end position="340"/>
    </location>
</feature>
<accession>A0A401S2B3</accession>
<dbReference type="PANTHER" id="PTHR23325:SF1">
    <property type="entry name" value="SERUM RESPONSE FACTOR-BINDING PROTEIN 1"/>
    <property type="match status" value="1"/>
</dbReference>
<dbReference type="OMA" id="GFQQNEP"/>
<feature type="region of interest" description="Disordered" evidence="5">
    <location>
        <begin position="416"/>
        <end position="480"/>
    </location>
</feature>
<dbReference type="InterPro" id="IPR037393">
    <property type="entry name" value="Bud22/SRFB1"/>
</dbReference>
<dbReference type="InterPro" id="IPR015158">
    <property type="entry name" value="Bud22_dom"/>
</dbReference>
<evidence type="ECO:0000313" key="7">
    <source>
        <dbReference type="EMBL" id="GCC24537.1"/>
    </source>
</evidence>
<gene>
    <name evidence="7" type="ORF">chiPu_0002938</name>
</gene>
<dbReference type="STRING" id="137246.A0A401S2B3"/>
<dbReference type="EMBL" id="BEZZ01000060">
    <property type="protein sequence ID" value="GCC24537.1"/>
    <property type="molecule type" value="Genomic_DNA"/>
</dbReference>
<keyword evidence="2" id="KW-0175">Coiled coil</keyword>
<evidence type="ECO:0000256" key="3">
    <source>
        <dbReference type="ARBA" id="ARBA00025646"/>
    </source>
</evidence>
<comment type="caution">
    <text evidence="7">The sequence shown here is derived from an EMBL/GenBank/DDBJ whole genome shotgun (WGS) entry which is preliminary data.</text>
</comment>
<dbReference type="PANTHER" id="PTHR23325">
    <property type="entry name" value="SERUM RESPONSE FACTOR-BINDING"/>
    <property type="match status" value="1"/>
</dbReference>
<dbReference type="Proteomes" id="UP000287033">
    <property type="component" value="Unassembled WGS sequence"/>
</dbReference>
<feature type="compositionally biased region" description="Basic and acidic residues" evidence="5">
    <location>
        <begin position="207"/>
        <end position="230"/>
    </location>
</feature>
<dbReference type="AlphaFoldDB" id="A0A401S2B3"/>
<feature type="region of interest" description="Disordered" evidence="5">
    <location>
        <begin position="186"/>
        <end position="277"/>
    </location>
</feature>
<keyword evidence="8" id="KW-1185">Reference proteome</keyword>
<evidence type="ECO:0000256" key="1">
    <source>
        <dbReference type="ARBA" id="ARBA00013459"/>
    </source>
</evidence>
<feature type="compositionally biased region" description="Basic and acidic residues" evidence="5">
    <location>
        <begin position="268"/>
        <end position="277"/>
    </location>
</feature>
<dbReference type="GO" id="GO:0030490">
    <property type="term" value="P:maturation of SSU-rRNA"/>
    <property type="evidence" value="ECO:0007669"/>
    <property type="project" value="TreeGrafter"/>
</dbReference>
<comment type="function">
    <text evidence="3">May be involved in regulating transcriptional activation of cardiac genes during the aging process. May play a role in biosynthesis and/or processing of SLC2A4 in adipose cells.</text>
</comment>
<dbReference type="OrthoDB" id="3364872at2759"/>
<evidence type="ECO:0000313" key="8">
    <source>
        <dbReference type="Proteomes" id="UP000287033"/>
    </source>
</evidence>
<feature type="compositionally biased region" description="Basic and acidic residues" evidence="5">
    <location>
        <begin position="307"/>
        <end position="327"/>
    </location>
</feature>
<name>A0A401S2B3_CHIPU</name>
<reference evidence="7 8" key="1">
    <citation type="journal article" date="2018" name="Nat. Ecol. Evol.">
        <title>Shark genomes provide insights into elasmobranch evolution and the origin of vertebrates.</title>
        <authorList>
            <person name="Hara Y"/>
            <person name="Yamaguchi K"/>
            <person name="Onimaru K"/>
            <person name="Kadota M"/>
            <person name="Koyanagi M"/>
            <person name="Keeley SD"/>
            <person name="Tatsumi K"/>
            <person name="Tanaka K"/>
            <person name="Motone F"/>
            <person name="Kageyama Y"/>
            <person name="Nozu R"/>
            <person name="Adachi N"/>
            <person name="Nishimura O"/>
            <person name="Nakagawa R"/>
            <person name="Tanegashima C"/>
            <person name="Kiyatake I"/>
            <person name="Matsumoto R"/>
            <person name="Murakumo K"/>
            <person name="Nishida K"/>
            <person name="Terakita A"/>
            <person name="Kuratani S"/>
            <person name="Sato K"/>
            <person name="Hyodo S Kuraku.S."/>
        </authorList>
    </citation>
    <scope>NUCLEOTIDE SEQUENCE [LARGE SCALE GENOMIC DNA]</scope>
</reference>
<evidence type="ECO:0000256" key="2">
    <source>
        <dbReference type="ARBA" id="ARBA00023054"/>
    </source>
</evidence>
<dbReference type="GO" id="GO:0030686">
    <property type="term" value="C:90S preribosome"/>
    <property type="evidence" value="ECO:0007669"/>
    <property type="project" value="TreeGrafter"/>
</dbReference>
<protein>
    <recommendedName>
        <fullName evidence="1">Serum response factor-binding protein 1</fullName>
    </recommendedName>
    <alternativeName>
        <fullName evidence="4">SRF-dependent transcription regulation-associated protein</fullName>
    </alternativeName>
</protein>